<evidence type="ECO:0000313" key="2">
    <source>
        <dbReference type="Proteomes" id="UP001153069"/>
    </source>
</evidence>
<gene>
    <name evidence="1" type="ORF">SEMRO_187_G080950.1</name>
</gene>
<dbReference type="AlphaFoldDB" id="A0A9N8HBL7"/>
<dbReference type="EMBL" id="CAICTM010000186">
    <property type="protein sequence ID" value="CAB9504148.1"/>
    <property type="molecule type" value="Genomic_DNA"/>
</dbReference>
<organism evidence="1 2">
    <name type="scientific">Seminavis robusta</name>
    <dbReference type="NCBI Taxonomy" id="568900"/>
    <lineage>
        <taxon>Eukaryota</taxon>
        <taxon>Sar</taxon>
        <taxon>Stramenopiles</taxon>
        <taxon>Ochrophyta</taxon>
        <taxon>Bacillariophyta</taxon>
        <taxon>Bacillariophyceae</taxon>
        <taxon>Bacillariophycidae</taxon>
        <taxon>Naviculales</taxon>
        <taxon>Naviculaceae</taxon>
        <taxon>Seminavis</taxon>
    </lineage>
</organism>
<dbReference type="PANTHER" id="PTHR47698">
    <property type="entry name" value="FATTY-ACID-BINDING PROTEIN 3, CHLOROPLASTIC"/>
    <property type="match status" value="1"/>
</dbReference>
<dbReference type="InterPro" id="IPR036298">
    <property type="entry name" value="Chalcone_isomerase_sf"/>
</dbReference>
<dbReference type="Gene3D" id="3.50.70.10">
    <property type="match status" value="1"/>
</dbReference>
<dbReference type="OrthoDB" id="18193at2759"/>
<evidence type="ECO:0000313" key="1">
    <source>
        <dbReference type="EMBL" id="CAB9504148.1"/>
    </source>
</evidence>
<accession>A0A9N8HBL7</accession>
<dbReference type="GO" id="GO:0016872">
    <property type="term" value="F:intramolecular lyase activity"/>
    <property type="evidence" value="ECO:0007669"/>
    <property type="project" value="InterPro"/>
</dbReference>
<protein>
    <recommendedName>
        <fullName evidence="3">Chalcone isomerase domain-containing protein</fullName>
    </recommendedName>
</protein>
<evidence type="ECO:0008006" key="3">
    <source>
        <dbReference type="Google" id="ProtNLM"/>
    </source>
</evidence>
<name>A0A9N8HBL7_9STRA</name>
<comment type="caution">
    <text evidence="1">The sequence shown here is derived from an EMBL/GenBank/DDBJ whole genome shotgun (WGS) entry which is preliminary data.</text>
</comment>
<dbReference type="SUPFAM" id="SSF54626">
    <property type="entry name" value="Chalcone isomerase"/>
    <property type="match status" value="1"/>
</dbReference>
<reference evidence="1" key="1">
    <citation type="submission" date="2020-06" db="EMBL/GenBank/DDBJ databases">
        <authorList>
            <consortium name="Plant Systems Biology data submission"/>
        </authorList>
    </citation>
    <scope>NUCLEOTIDE SEQUENCE</scope>
    <source>
        <strain evidence="1">D6</strain>
    </source>
</reference>
<keyword evidence="2" id="KW-1185">Reference proteome</keyword>
<dbReference type="Proteomes" id="UP001153069">
    <property type="component" value="Unassembled WGS sequence"/>
</dbReference>
<sequence length="227" mass="24950">MMSSKLIVRRGASLMARTHQPKATTTTSRAMSSAVRTTTSRQLPLVLAGATASTVLAFTCLQQQNQKTFCNAGLPVISVGDSVTEPDTGILFPPMVNGFTFMGCGVRIKYVFVKVYAVGAYFRPENFLGMPKDDKAIETALLDPNNHRTIRIVMNRSMTMDKYNDAIVESLKPRMNGQDLDTLDEFKKLNPSGNLEKGSELIMTIRGDTLLYKNAMGNAVMDAIKKL</sequence>
<proteinExistence type="predicted"/>
<dbReference type="PANTHER" id="PTHR47698:SF2">
    <property type="entry name" value="FATTY-ACID-BINDING PROTEIN 3, CHLOROPLASTIC"/>
    <property type="match status" value="1"/>
</dbReference>
<dbReference type="InterPro" id="IPR016088">
    <property type="entry name" value="Chalcone_isomerase_3-sand"/>
</dbReference>